<sequence>MLSFIGAFFFFISKIKNYGDIFLVAGGIILTVTSIYKLITTESKNQK</sequence>
<accession>A0AAP4A3Q4</accession>
<organism evidence="2 3">
    <name type="scientific">Clostridium perfringens</name>
    <dbReference type="NCBI Taxonomy" id="1502"/>
    <lineage>
        <taxon>Bacteria</taxon>
        <taxon>Bacillati</taxon>
        <taxon>Bacillota</taxon>
        <taxon>Clostridia</taxon>
        <taxon>Eubacteriales</taxon>
        <taxon>Clostridiaceae</taxon>
        <taxon>Clostridium</taxon>
    </lineage>
</organism>
<evidence type="ECO:0000313" key="3">
    <source>
        <dbReference type="Proteomes" id="UP001222958"/>
    </source>
</evidence>
<reference evidence="2" key="1">
    <citation type="submission" date="2023-04" db="EMBL/GenBank/DDBJ databases">
        <title>Epidemiological investigation of Clostridium perfringens isolated from cattle.</title>
        <authorList>
            <person name="Tian R."/>
        </authorList>
    </citation>
    <scope>NUCLEOTIDE SEQUENCE</scope>
    <source>
        <strain evidence="2">ZWCP172</strain>
    </source>
</reference>
<dbReference type="Proteomes" id="UP001222958">
    <property type="component" value="Unassembled WGS sequence"/>
</dbReference>
<evidence type="ECO:0000256" key="1">
    <source>
        <dbReference type="SAM" id="Phobius"/>
    </source>
</evidence>
<dbReference type="EMBL" id="JARVUX010000001">
    <property type="protein sequence ID" value="MDH2334673.1"/>
    <property type="molecule type" value="Genomic_DNA"/>
</dbReference>
<gene>
    <name evidence="2" type="ORF">QDQ28_00565</name>
</gene>
<protein>
    <submittedName>
        <fullName evidence="2">Uncharacterized protein</fullName>
    </submittedName>
</protein>
<dbReference type="RefSeq" id="WP_279857192.1">
    <property type="nucleotide sequence ID" value="NZ_JARVUX010000001.1"/>
</dbReference>
<keyword evidence="1" id="KW-0812">Transmembrane</keyword>
<evidence type="ECO:0000313" key="2">
    <source>
        <dbReference type="EMBL" id="MDH2334673.1"/>
    </source>
</evidence>
<dbReference type="AlphaFoldDB" id="A0AAP4A3Q4"/>
<feature type="transmembrane region" description="Helical" evidence="1">
    <location>
        <begin position="21"/>
        <end position="39"/>
    </location>
</feature>
<name>A0AAP4A3Q4_CLOPF</name>
<proteinExistence type="predicted"/>
<keyword evidence="1" id="KW-0472">Membrane</keyword>
<comment type="caution">
    <text evidence="2">The sequence shown here is derived from an EMBL/GenBank/DDBJ whole genome shotgun (WGS) entry which is preliminary data.</text>
</comment>
<keyword evidence="1" id="KW-1133">Transmembrane helix</keyword>